<dbReference type="EMBL" id="JACOMF010000010">
    <property type="protein sequence ID" value="MBC4015862.1"/>
    <property type="molecule type" value="Genomic_DNA"/>
</dbReference>
<protein>
    <recommendedName>
        <fullName evidence="4">Cupin domain-containing protein</fullName>
    </recommendedName>
</protein>
<evidence type="ECO:0000256" key="1">
    <source>
        <dbReference type="SAM" id="SignalP"/>
    </source>
</evidence>
<keyword evidence="3" id="KW-1185">Reference proteome</keyword>
<evidence type="ECO:0000313" key="3">
    <source>
        <dbReference type="Proteomes" id="UP000600101"/>
    </source>
</evidence>
<gene>
    <name evidence="2" type="ORF">H7965_11055</name>
</gene>
<sequence length="152" mass="16039">MPSPLRRASIACGLAVALMAPAHAAEVDPRAIALERPEQIPWGPVIRDGNQQAVLVGDSAKPGFHAVMPRWLPGHVTRPHFHPNDGFIAMLSGTWWMGSGRKSDPDSTVPAPAGSGVTHFARGIHHDGVQDRPAVLLILGEGPGTSSSAETR</sequence>
<organism evidence="2 3">
    <name type="scientific">Siccirubricoccus deserti</name>
    <dbReference type="NCBI Taxonomy" id="2013562"/>
    <lineage>
        <taxon>Bacteria</taxon>
        <taxon>Pseudomonadati</taxon>
        <taxon>Pseudomonadota</taxon>
        <taxon>Alphaproteobacteria</taxon>
        <taxon>Acetobacterales</taxon>
        <taxon>Roseomonadaceae</taxon>
        <taxon>Siccirubricoccus</taxon>
    </lineage>
</organism>
<accession>A0A9X0QZD3</accession>
<feature type="signal peptide" evidence="1">
    <location>
        <begin position="1"/>
        <end position="24"/>
    </location>
</feature>
<evidence type="ECO:0000313" key="2">
    <source>
        <dbReference type="EMBL" id="MBC4015862.1"/>
    </source>
</evidence>
<dbReference type="InterPro" id="IPR014710">
    <property type="entry name" value="RmlC-like_jellyroll"/>
</dbReference>
<feature type="chain" id="PRO_5040748182" description="Cupin domain-containing protein" evidence="1">
    <location>
        <begin position="25"/>
        <end position="152"/>
    </location>
</feature>
<dbReference type="Proteomes" id="UP000600101">
    <property type="component" value="Unassembled WGS sequence"/>
</dbReference>
<name>A0A9X0QZD3_9PROT</name>
<dbReference type="Gene3D" id="2.60.120.10">
    <property type="entry name" value="Jelly Rolls"/>
    <property type="match status" value="1"/>
</dbReference>
<evidence type="ECO:0008006" key="4">
    <source>
        <dbReference type="Google" id="ProtNLM"/>
    </source>
</evidence>
<proteinExistence type="predicted"/>
<reference evidence="2" key="1">
    <citation type="submission" date="2020-08" db="EMBL/GenBank/DDBJ databases">
        <authorList>
            <person name="Hu Y."/>
            <person name="Nguyen S.V."/>
            <person name="Li F."/>
            <person name="Fanning S."/>
        </authorList>
    </citation>
    <scope>NUCLEOTIDE SEQUENCE</scope>
    <source>
        <strain evidence="2">SYSU D8009</strain>
    </source>
</reference>
<dbReference type="RefSeq" id="WP_186770636.1">
    <property type="nucleotide sequence ID" value="NZ_JACOMF010000010.1"/>
</dbReference>
<dbReference type="InterPro" id="IPR011051">
    <property type="entry name" value="RmlC_Cupin_sf"/>
</dbReference>
<keyword evidence="1" id="KW-0732">Signal</keyword>
<comment type="caution">
    <text evidence="2">The sequence shown here is derived from an EMBL/GenBank/DDBJ whole genome shotgun (WGS) entry which is preliminary data.</text>
</comment>
<dbReference type="SUPFAM" id="SSF51182">
    <property type="entry name" value="RmlC-like cupins"/>
    <property type="match status" value="1"/>
</dbReference>
<dbReference type="AlphaFoldDB" id="A0A9X0QZD3"/>